<comment type="similarity">
    <text evidence="1">Belongs to the bacterial solute-binding protein 1 family.</text>
</comment>
<organism evidence="5 6">
    <name type="scientific">Mycetocola tolaasinivorans</name>
    <dbReference type="NCBI Taxonomy" id="76635"/>
    <lineage>
        <taxon>Bacteria</taxon>
        <taxon>Bacillati</taxon>
        <taxon>Actinomycetota</taxon>
        <taxon>Actinomycetes</taxon>
        <taxon>Micrococcales</taxon>
        <taxon>Microbacteriaceae</taxon>
        <taxon>Mycetocola</taxon>
    </lineage>
</organism>
<dbReference type="InterPro" id="IPR006059">
    <property type="entry name" value="SBP"/>
</dbReference>
<sequence length="435" mass="45373">MLKRGLSAVATLGVAALILTGCAASAPAASGGDSGAPAFTDRGPITLAIGKISGGNAAQTAVDAWNKDHADEQVTLVELSAKSDAQRQQLFQNAQTKSDAYTVMALDGTLIAQFAANRWIEQLPKDDLGLDDRLPATVKTVTYRDNVYGVPLSTDAAMLYYRTDLLKAAGITEAPKTFAELSAACTAVKALPEGAGISCYAGQFDKYEGLTCNVSEIINTAGGSLLDDKGRPTVDTPEARKGLTQLVSMFKDGEIPAEAITYNEEAGRQAFLAGKLLFHRQWAYQYVSASASDGSSQVAGKFAVAPLPGFSADKGGASVLGGKNLVISAFGKNKATALDFAKFFGSAENQEVFLAGAGVAPTVAALYDDPKMLEKYPYLPTLKQSILTAVPRPAVANYDDVTAAIQDSAYAALSGTEGVDAALKTMQGKLEGLLK</sequence>
<dbReference type="GO" id="GO:0055052">
    <property type="term" value="C:ATP-binding cassette (ABC) transporter complex, substrate-binding subunit-containing"/>
    <property type="evidence" value="ECO:0007669"/>
    <property type="project" value="TreeGrafter"/>
</dbReference>
<dbReference type="Pfam" id="PF01547">
    <property type="entry name" value="SBP_bac_1"/>
    <property type="match status" value="1"/>
</dbReference>
<keyword evidence="6" id="KW-1185">Reference proteome</keyword>
<reference evidence="5 6" key="1">
    <citation type="submission" date="2018-10" db="EMBL/GenBank/DDBJ databases">
        <authorList>
            <person name="Li J."/>
        </authorList>
    </citation>
    <scope>NUCLEOTIDE SEQUENCE [LARGE SCALE GENOMIC DNA]</scope>
    <source>
        <strain evidence="5 6">IF 016277</strain>
    </source>
</reference>
<feature type="signal peptide" evidence="4">
    <location>
        <begin position="1"/>
        <end position="28"/>
    </location>
</feature>
<proteinExistence type="inferred from homology"/>
<gene>
    <name evidence="5" type="ORF">D9V32_11805</name>
</gene>
<dbReference type="Gene3D" id="3.40.190.10">
    <property type="entry name" value="Periplasmic binding protein-like II"/>
    <property type="match status" value="2"/>
</dbReference>
<evidence type="ECO:0000256" key="3">
    <source>
        <dbReference type="ARBA" id="ARBA00022729"/>
    </source>
</evidence>
<comment type="caution">
    <text evidence="5">The sequence shown here is derived from an EMBL/GenBank/DDBJ whole genome shotgun (WGS) entry which is preliminary data.</text>
</comment>
<dbReference type="GO" id="GO:1901982">
    <property type="term" value="F:maltose binding"/>
    <property type="evidence" value="ECO:0007669"/>
    <property type="project" value="TreeGrafter"/>
</dbReference>
<dbReference type="PANTHER" id="PTHR30061">
    <property type="entry name" value="MALTOSE-BINDING PERIPLASMIC PROTEIN"/>
    <property type="match status" value="1"/>
</dbReference>
<evidence type="ECO:0000256" key="1">
    <source>
        <dbReference type="ARBA" id="ARBA00008520"/>
    </source>
</evidence>
<evidence type="ECO:0000256" key="4">
    <source>
        <dbReference type="SAM" id="SignalP"/>
    </source>
</evidence>
<dbReference type="GO" id="GO:0042956">
    <property type="term" value="P:maltodextrin transmembrane transport"/>
    <property type="evidence" value="ECO:0007669"/>
    <property type="project" value="TreeGrafter"/>
</dbReference>
<protein>
    <submittedName>
        <fullName evidence="5">ABC transporter substrate-binding protein</fullName>
    </submittedName>
</protein>
<dbReference type="Proteomes" id="UP000272503">
    <property type="component" value="Unassembled WGS sequence"/>
</dbReference>
<dbReference type="RefSeq" id="WP_121649117.1">
    <property type="nucleotide sequence ID" value="NZ_RCUX01000009.1"/>
</dbReference>
<dbReference type="EMBL" id="RCUX01000009">
    <property type="protein sequence ID" value="RLP74717.1"/>
    <property type="molecule type" value="Genomic_DNA"/>
</dbReference>
<name>A0A3L7A3B5_9MICO</name>
<dbReference type="SUPFAM" id="SSF53850">
    <property type="entry name" value="Periplasmic binding protein-like II"/>
    <property type="match status" value="1"/>
</dbReference>
<keyword evidence="3 4" id="KW-0732">Signal</keyword>
<dbReference type="PROSITE" id="PS51257">
    <property type="entry name" value="PROKAR_LIPOPROTEIN"/>
    <property type="match status" value="1"/>
</dbReference>
<evidence type="ECO:0000256" key="2">
    <source>
        <dbReference type="ARBA" id="ARBA00022448"/>
    </source>
</evidence>
<keyword evidence="2" id="KW-0813">Transport</keyword>
<dbReference type="PANTHER" id="PTHR30061:SF50">
    <property type="entry name" value="MALTOSE_MALTODEXTRIN-BINDING PERIPLASMIC PROTEIN"/>
    <property type="match status" value="1"/>
</dbReference>
<dbReference type="CDD" id="cd14750">
    <property type="entry name" value="PBP2_TMBP"/>
    <property type="match status" value="1"/>
</dbReference>
<feature type="chain" id="PRO_5018147717" evidence="4">
    <location>
        <begin position="29"/>
        <end position="435"/>
    </location>
</feature>
<evidence type="ECO:0000313" key="6">
    <source>
        <dbReference type="Proteomes" id="UP000272503"/>
    </source>
</evidence>
<accession>A0A3L7A3B5</accession>
<dbReference type="GO" id="GO:0015768">
    <property type="term" value="P:maltose transport"/>
    <property type="evidence" value="ECO:0007669"/>
    <property type="project" value="TreeGrafter"/>
</dbReference>
<evidence type="ECO:0000313" key="5">
    <source>
        <dbReference type="EMBL" id="RLP74717.1"/>
    </source>
</evidence>
<dbReference type="OrthoDB" id="3495561at2"/>
<dbReference type="AlphaFoldDB" id="A0A3L7A3B5"/>